<sequence>MPDKKLPSVPETILKRRKRQAEARAQRAKTVVASQRARRVKRAEIFQRAEKYVKAYRKQEQDEIRLKRDAKKNDGYYVPAEPKLAFVMRIRGINQVAPKVRKVLQLFRLRQINNGVFIKLNKATINMLRICEPYITWGTPNLKSVRELIYKRGFVKIDGKRVPITSNDLIENTLGKRGIICVEDLIHEIITVGDNFKYASNFLWPFKLNTPTGGWRKKTNHFVEGGDFGCREDKINNLLRTMV</sequence>
<dbReference type="Gene3D" id="3.30.1390.20">
    <property type="entry name" value="Ribosomal protein L30, ferredoxin-like fold domain"/>
    <property type="match status" value="2"/>
</dbReference>
<dbReference type="FunFam" id="1.10.15.30:FF:000001">
    <property type="entry name" value="60S ribosomal protein L7"/>
    <property type="match status" value="1"/>
</dbReference>
<dbReference type="GO" id="GO:0003735">
    <property type="term" value="F:structural constituent of ribosome"/>
    <property type="evidence" value="ECO:0007669"/>
    <property type="project" value="TreeGrafter"/>
</dbReference>
<evidence type="ECO:0000256" key="4">
    <source>
        <dbReference type="ARBA" id="ARBA00040575"/>
    </source>
</evidence>
<accession>A0A553PH24</accession>
<keyword evidence="11" id="KW-1185">Reference proteome</keyword>
<feature type="domain" description="Large ribosomal subunit protein uL30-like ferredoxin-like fold" evidence="8">
    <location>
        <begin position="85"/>
        <end position="135"/>
    </location>
</feature>
<dbReference type="AlphaFoldDB" id="A0A553PH24"/>
<organism evidence="10 11">
    <name type="scientific">Tigriopus californicus</name>
    <name type="common">Marine copepod</name>
    <dbReference type="NCBI Taxonomy" id="6832"/>
    <lineage>
        <taxon>Eukaryota</taxon>
        <taxon>Metazoa</taxon>
        <taxon>Ecdysozoa</taxon>
        <taxon>Arthropoda</taxon>
        <taxon>Crustacea</taxon>
        <taxon>Multicrustacea</taxon>
        <taxon>Hexanauplia</taxon>
        <taxon>Copepoda</taxon>
        <taxon>Harpacticoida</taxon>
        <taxon>Harpacticidae</taxon>
        <taxon>Tigriopus</taxon>
    </lineage>
</organism>
<dbReference type="PANTHER" id="PTHR11524">
    <property type="entry name" value="60S RIBOSOMAL PROTEIN L7"/>
    <property type="match status" value="1"/>
</dbReference>
<dbReference type="NCBIfam" id="TIGR01310">
    <property type="entry name" value="uL30_euk"/>
    <property type="match status" value="1"/>
</dbReference>
<dbReference type="InterPro" id="IPR035808">
    <property type="entry name" value="Ribosomal_uL30_euk_arc"/>
</dbReference>
<gene>
    <name evidence="10" type="ORF">TCAL_12030</name>
</gene>
<keyword evidence="2" id="KW-0689">Ribosomal protein</keyword>
<evidence type="ECO:0000256" key="1">
    <source>
        <dbReference type="ARBA" id="ARBA00007594"/>
    </source>
</evidence>
<evidence type="ECO:0000256" key="7">
    <source>
        <dbReference type="SAM" id="MobiDB-lite"/>
    </source>
</evidence>
<name>A0A553PH24_TIGCA</name>
<proteinExistence type="inferred from homology"/>
<dbReference type="GO" id="GO:0000463">
    <property type="term" value="P:maturation of LSU-rRNA from tricistronic rRNA transcript (SSU-rRNA, 5.8S rRNA, LSU-rRNA)"/>
    <property type="evidence" value="ECO:0007669"/>
    <property type="project" value="TreeGrafter"/>
</dbReference>
<dbReference type="InterPro" id="IPR036919">
    <property type="entry name" value="Ribo_uL30_ferredoxin-like_sf"/>
</dbReference>
<comment type="caution">
    <text evidence="10">The sequence shown here is derived from an EMBL/GenBank/DDBJ whole genome shotgun (WGS) entry which is preliminary data.</text>
</comment>
<dbReference type="OrthoDB" id="28644at2759"/>
<evidence type="ECO:0000256" key="5">
    <source>
        <dbReference type="ARBA" id="ARBA00041271"/>
    </source>
</evidence>
<dbReference type="Pfam" id="PF08079">
    <property type="entry name" value="Ribosomal_L30_N"/>
    <property type="match status" value="1"/>
</dbReference>
<comment type="function">
    <text evidence="6">Binds to G-rich structures in 28S rRNA and in mRNAs. Plays a regulatory role in the translation apparatus; inhibits cell-free translation of mRNAs.</text>
</comment>
<dbReference type="FunFam" id="3.30.1390.20:FF:000002">
    <property type="entry name" value="60S ribosomal protein L7"/>
    <property type="match status" value="1"/>
</dbReference>
<dbReference type="Pfam" id="PF00327">
    <property type="entry name" value="Ribosomal_L30"/>
    <property type="match status" value="1"/>
</dbReference>
<evidence type="ECO:0000313" key="11">
    <source>
        <dbReference type="Proteomes" id="UP000318571"/>
    </source>
</evidence>
<dbReference type="FunFam" id="3.30.1390.20:FF:000003">
    <property type="entry name" value="60S ribosomal protein L7"/>
    <property type="match status" value="1"/>
</dbReference>
<dbReference type="InterPro" id="IPR012988">
    <property type="entry name" value="Ribosomal_uL30_N_euk"/>
</dbReference>
<dbReference type="CDD" id="cd01657">
    <property type="entry name" value="Ribosomal_L7_archeal_euk"/>
    <property type="match status" value="1"/>
</dbReference>
<evidence type="ECO:0000256" key="3">
    <source>
        <dbReference type="ARBA" id="ARBA00023274"/>
    </source>
</evidence>
<evidence type="ECO:0000259" key="8">
    <source>
        <dbReference type="Pfam" id="PF00327"/>
    </source>
</evidence>
<dbReference type="InterPro" id="IPR005998">
    <property type="entry name" value="Ribosomal_uL30_euk"/>
</dbReference>
<dbReference type="InterPro" id="IPR039699">
    <property type="entry name" value="Ribosomal_uL30"/>
</dbReference>
<keyword evidence="3" id="KW-0687">Ribonucleoprotein</keyword>
<dbReference type="OMA" id="SYYVDAQ"/>
<dbReference type="GO" id="GO:0022625">
    <property type="term" value="C:cytosolic large ribosomal subunit"/>
    <property type="evidence" value="ECO:0007669"/>
    <property type="project" value="TreeGrafter"/>
</dbReference>
<dbReference type="GO" id="GO:0003723">
    <property type="term" value="F:RNA binding"/>
    <property type="evidence" value="ECO:0007669"/>
    <property type="project" value="InterPro"/>
</dbReference>
<feature type="domain" description="Large ribosomal subunit protein uL30 N-terminal eukaryotes" evidence="9">
    <location>
        <begin position="9"/>
        <end position="80"/>
    </location>
</feature>
<evidence type="ECO:0000256" key="6">
    <source>
        <dbReference type="ARBA" id="ARBA00055388"/>
    </source>
</evidence>
<dbReference type="PANTHER" id="PTHR11524:SF16">
    <property type="entry name" value="LARGE RIBOSOMAL SUBUNIT PROTEIN UL30"/>
    <property type="match status" value="1"/>
</dbReference>
<dbReference type="EMBL" id="VCGU01000004">
    <property type="protein sequence ID" value="TRY76977.1"/>
    <property type="molecule type" value="Genomic_DNA"/>
</dbReference>
<evidence type="ECO:0000313" key="10">
    <source>
        <dbReference type="EMBL" id="TRY76977.1"/>
    </source>
</evidence>
<evidence type="ECO:0000259" key="9">
    <source>
        <dbReference type="Pfam" id="PF08079"/>
    </source>
</evidence>
<dbReference type="SUPFAM" id="SSF55129">
    <property type="entry name" value="Ribosomal protein L30p/L7e"/>
    <property type="match status" value="1"/>
</dbReference>
<reference evidence="10 11" key="1">
    <citation type="journal article" date="2018" name="Nat. Ecol. Evol.">
        <title>Genomic signatures of mitonuclear coevolution across populations of Tigriopus californicus.</title>
        <authorList>
            <person name="Barreto F.S."/>
            <person name="Watson E.T."/>
            <person name="Lima T.G."/>
            <person name="Willett C.S."/>
            <person name="Edmands S."/>
            <person name="Li W."/>
            <person name="Burton R.S."/>
        </authorList>
    </citation>
    <scope>NUCLEOTIDE SEQUENCE [LARGE SCALE GENOMIC DNA]</scope>
    <source>
        <strain evidence="10 11">San Diego</strain>
    </source>
</reference>
<evidence type="ECO:0000256" key="2">
    <source>
        <dbReference type="ARBA" id="ARBA00022980"/>
    </source>
</evidence>
<feature type="region of interest" description="Disordered" evidence="7">
    <location>
        <begin position="1"/>
        <end position="30"/>
    </location>
</feature>
<comment type="similarity">
    <text evidence="1">Belongs to the universal ribosomal protein uL30 family.</text>
</comment>
<dbReference type="STRING" id="6832.A0A553PH24"/>
<dbReference type="Proteomes" id="UP000318571">
    <property type="component" value="Chromosome 5"/>
</dbReference>
<dbReference type="InterPro" id="IPR016082">
    <property type="entry name" value="Ribosomal_uL30_ferredoxin-like"/>
</dbReference>
<protein>
    <recommendedName>
        <fullName evidence="4">Large ribosomal subunit protein uL30</fullName>
    </recommendedName>
    <alternativeName>
        <fullName evidence="5">60S ribosomal protein L7</fullName>
    </alternativeName>
</protein>